<evidence type="ECO:0000256" key="1">
    <source>
        <dbReference type="ARBA" id="ARBA00004141"/>
    </source>
</evidence>
<keyword evidence="8 10" id="KW-1133">Transmembrane helix</keyword>
<comment type="similarity">
    <text evidence="2">Belongs to the ABC transporter superfamily. ABCG family. PDR (TC 3.A.1.205) subfamily.</text>
</comment>
<dbReference type="InterPro" id="IPR027417">
    <property type="entry name" value="P-loop_NTPase"/>
</dbReference>
<accession>A0AAW1SU26</accession>
<feature type="non-terminal residue" evidence="12">
    <location>
        <position position="1"/>
    </location>
</feature>
<evidence type="ECO:0000313" key="13">
    <source>
        <dbReference type="Proteomes" id="UP001485043"/>
    </source>
</evidence>
<comment type="caution">
    <text evidence="12">The sequence shown here is derived from an EMBL/GenBank/DDBJ whole genome shotgun (WGS) entry which is preliminary data.</text>
</comment>
<dbReference type="Pfam" id="PF00005">
    <property type="entry name" value="ABC_tran"/>
    <property type="match status" value="1"/>
</dbReference>
<dbReference type="Pfam" id="PF08370">
    <property type="entry name" value="PDR_assoc"/>
    <property type="match status" value="1"/>
</dbReference>
<dbReference type="SMART" id="SM00382">
    <property type="entry name" value="AAA"/>
    <property type="match status" value="1"/>
</dbReference>
<feature type="transmembrane region" description="Helical" evidence="10">
    <location>
        <begin position="752"/>
        <end position="769"/>
    </location>
</feature>
<dbReference type="PANTHER" id="PTHR19241">
    <property type="entry name" value="ATP-BINDING CASSETTE TRANSPORTER"/>
    <property type="match status" value="1"/>
</dbReference>
<dbReference type="AlphaFoldDB" id="A0AAW1SU26"/>
<proteinExistence type="inferred from homology"/>
<feature type="transmembrane region" description="Helical" evidence="10">
    <location>
        <begin position="116"/>
        <end position="134"/>
    </location>
</feature>
<dbReference type="SUPFAM" id="SSF52540">
    <property type="entry name" value="P-loop containing nucleoside triphosphate hydrolases"/>
    <property type="match status" value="1"/>
</dbReference>
<dbReference type="Pfam" id="PF19055">
    <property type="entry name" value="ABC2_membrane_7"/>
    <property type="match status" value="1"/>
</dbReference>
<feature type="transmembrane region" description="Helical" evidence="10">
    <location>
        <begin position="900"/>
        <end position="919"/>
    </location>
</feature>
<feature type="transmembrane region" description="Helical" evidence="10">
    <location>
        <begin position="146"/>
        <end position="165"/>
    </location>
</feature>
<dbReference type="PROSITE" id="PS50893">
    <property type="entry name" value="ABC_TRANSPORTER_2"/>
    <property type="match status" value="1"/>
</dbReference>
<evidence type="ECO:0000256" key="10">
    <source>
        <dbReference type="SAM" id="Phobius"/>
    </source>
</evidence>
<dbReference type="Gene3D" id="3.40.50.300">
    <property type="entry name" value="P-loop containing nucleotide triphosphate hydrolases"/>
    <property type="match status" value="1"/>
</dbReference>
<dbReference type="InterPro" id="IPR034003">
    <property type="entry name" value="ABCG_PDR_2"/>
</dbReference>
<keyword evidence="9 10" id="KW-0472">Membrane</keyword>
<keyword evidence="3" id="KW-0813">Transport</keyword>
<evidence type="ECO:0000256" key="4">
    <source>
        <dbReference type="ARBA" id="ARBA00022692"/>
    </source>
</evidence>
<dbReference type="InterPro" id="IPR043926">
    <property type="entry name" value="ABCG_dom"/>
</dbReference>
<gene>
    <name evidence="12" type="ORF">WJX84_006546</name>
</gene>
<evidence type="ECO:0000256" key="9">
    <source>
        <dbReference type="ARBA" id="ARBA00023136"/>
    </source>
</evidence>
<feature type="domain" description="ABC transporter" evidence="11">
    <location>
        <begin position="392"/>
        <end position="631"/>
    </location>
</feature>
<evidence type="ECO:0000259" key="11">
    <source>
        <dbReference type="PROSITE" id="PS50893"/>
    </source>
</evidence>
<dbReference type="GO" id="GO:0005524">
    <property type="term" value="F:ATP binding"/>
    <property type="evidence" value="ECO:0007669"/>
    <property type="project" value="UniProtKB-KW"/>
</dbReference>
<dbReference type="InterPro" id="IPR013581">
    <property type="entry name" value="PDR_assoc"/>
</dbReference>
<feature type="transmembrane region" description="Helical" evidence="10">
    <location>
        <begin position="27"/>
        <end position="49"/>
    </location>
</feature>
<dbReference type="Proteomes" id="UP001485043">
    <property type="component" value="Unassembled WGS sequence"/>
</dbReference>
<keyword evidence="7" id="KW-0067">ATP-binding</keyword>
<organism evidence="12 13">
    <name type="scientific">Apatococcus fuscideae</name>
    <dbReference type="NCBI Taxonomy" id="2026836"/>
    <lineage>
        <taxon>Eukaryota</taxon>
        <taxon>Viridiplantae</taxon>
        <taxon>Chlorophyta</taxon>
        <taxon>core chlorophytes</taxon>
        <taxon>Trebouxiophyceae</taxon>
        <taxon>Chlorellales</taxon>
        <taxon>Chlorellaceae</taxon>
        <taxon>Apatococcus</taxon>
    </lineage>
</organism>
<feature type="transmembrane region" description="Helical" evidence="10">
    <location>
        <begin position="171"/>
        <end position="194"/>
    </location>
</feature>
<keyword evidence="4 10" id="KW-0812">Transmembrane</keyword>
<feature type="transmembrane region" description="Helical" evidence="10">
    <location>
        <begin position="61"/>
        <end position="77"/>
    </location>
</feature>
<keyword evidence="6" id="KW-0547">Nucleotide-binding</keyword>
<feature type="transmembrane region" description="Helical" evidence="10">
    <location>
        <begin position="725"/>
        <end position="745"/>
    </location>
</feature>
<comment type="subcellular location">
    <subcellularLocation>
        <location evidence="1">Membrane</location>
        <topology evidence="1">Multi-pass membrane protein</topology>
    </subcellularLocation>
</comment>
<dbReference type="EMBL" id="JALJOV010000969">
    <property type="protein sequence ID" value="KAK9857560.1"/>
    <property type="molecule type" value="Genomic_DNA"/>
</dbReference>
<reference evidence="12 13" key="1">
    <citation type="journal article" date="2024" name="Nat. Commun.">
        <title>Phylogenomics reveals the evolutionary origins of lichenization in chlorophyte algae.</title>
        <authorList>
            <person name="Puginier C."/>
            <person name="Libourel C."/>
            <person name="Otte J."/>
            <person name="Skaloud P."/>
            <person name="Haon M."/>
            <person name="Grisel S."/>
            <person name="Petersen M."/>
            <person name="Berrin J.G."/>
            <person name="Delaux P.M."/>
            <person name="Dal Grande F."/>
            <person name="Keller J."/>
        </authorList>
    </citation>
    <scope>NUCLEOTIDE SEQUENCE [LARGE SCALE GENOMIC DNA]</scope>
    <source>
        <strain evidence="12 13">SAG 2523</strain>
    </source>
</reference>
<dbReference type="GO" id="GO:0071944">
    <property type="term" value="C:cell periphery"/>
    <property type="evidence" value="ECO:0007669"/>
    <property type="project" value="UniProtKB-ARBA"/>
</dbReference>
<feature type="transmembrane region" description="Helical" evidence="10">
    <location>
        <begin position="955"/>
        <end position="977"/>
    </location>
</feature>
<evidence type="ECO:0000313" key="12">
    <source>
        <dbReference type="EMBL" id="KAK9857560.1"/>
    </source>
</evidence>
<sequence length="986" mass="110750">HIRYGLGPYAAFKANLQREYTLMVRHAFVYIFRTCQITVLAFVTGTLFIRPRMPTKTVTDATKFANLLFFALVTMQFDAFTEMSITIDKINIFYKQRDNLFFPAWSYALPMTLLRIPYSLVESFIFSGIVYYVAGFDANPGRFFTFWCLLFLTHQFSIALFRLIGTIGRTLVVAYTLAWLIFIIVLLLDGFVLVKTSIPAWFIGGYWTLPLSYVTNAMEINEFTGARWKKQAPSQPGSSLMEAILHENRFRHDRFWVWIGMAIAIGWIIGLNILILFSLEIFNPLDSTVKAMPEEALAEREATRIGMGAAHQGMISHDRYAEEAKAAEKGLELDSPKLAVLPALLPGSGRTGHGSPEGKGAEGNMALPFQPLNMTFHHVDYFVDLPTGMPADRGSRLEGVGRQQLQLLTGISGSFMPGVLCALMGTSGAGKTTLMDVLAGRKTAGIIKGEIRVEGHDKEQGPFARISGYVEQSDIHSPATTIREALYFSARCRLMNVNKAQLAQFVEEVLELMELEVLRNCVVGLPGVNGLSVEQRKRLTIGIELVANPSIIFMDEPTSGLDARAAAVVMQTVRNTVNTGRTVVCTIHQPSIEIFEAFDELLLLKRGGRVIYNGPTGQDSSDLVLYFESIHGVATIQEGINPASWMLEITTVSAEEVVGQDFADIYAASDLFRRSEELIERHKVPKEGSTPIHCDKPYPNSYLKQTKLLLWKFNLVYWRTPQYNAVRIAFTSLFGLVVGAIYWRLGAARGDVIAIQNVLGALLVVNFFQGTNNASTVQPVVDVERAVMYRERAAGYYATYPFALAQLLVEFPYLLIQATLYSLVTYFMIYFEINAGKFFWYLLFTFLTLTFFTTYGQMAVSVSPNCQIAAVLSESFYTLWFLFGGFIIPQPQIPGWWIWYHWICPLTYTIYGLVASQLADLDDFSNPAHRVTNLEGETVTVSEYLIHNYGYHHSFIGYCALVLSGFIMMFHVVTATAHIRFNFQKR</sequence>
<protein>
    <recommendedName>
        <fullName evidence="11">ABC transporter domain-containing protein</fullName>
    </recommendedName>
</protein>
<dbReference type="InterPro" id="IPR003439">
    <property type="entry name" value="ABC_transporter-like_ATP-bd"/>
</dbReference>
<dbReference type="InterPro" id="IPR003593">
    <property type="entry name" value="AAA+_ATPase"/>
</dbReference>
<feature type="transmembrane region" description="Helical" evidence="10">
    <location>
        <begin position="838"/>
        <end position="856"/>
    </location>
</feature>
<dbReference type="FunFam" id="3.40.50.300:FF:002615">
    <property type="entry name" value="ABC transporter"/>
    <property type="match status" value="1"/>
</dbReference>
<feature type="transmembrane region" description="Helical" evidence="10">
    <location>
        <begin position="811"/>
        <end position="831"/>
    </location>
</feature>
<dbReference type="GO" id="GO:0140359">
    <property type="term" value="F:ABC-type transporter activity"/>
    <property type="evidence" value="ECO:0007669"/>
    <property type="project" value="InterPro"/>
</dbReference>
<feature type="transmembrane region" description="Helical" evidence="10">
    <location>
        <begin position="255"/>
        <end position="279"/>
    </location>
</feature>
<name>A0AAW1SU26_9CHLO</name>
<feature type="transmembrane region" description="Helical" evidence="10">
    <location>
        <begin position="868"/>
        <end position="888"/>
    </location>
</feature>
<evidence type="ECO:0000256" key="7">
    <source>
        <dbReference type="ARBA" id="ARBA00022840"/>
    </source>
</evidence>
<keyword evidence="5" id="KW-0677">Repeat</keyword>
<dbReference type="InterPro" id="IPR013525">
    <property type="entry name" value="ABC2_TM"/>
</dbReference>
<evidence type="ECO:0000256" key="3">
    <source>
        <dbReference type="ARBA" id="ARBA00022448"/>
    </source>
</evidence>
<dbReference type="GO" id="GO:0016887">
    <property type="term" value="F:ATP hydrolysis activity"/>
    <property type="evidence" value="ECO:0007669"/>
    <property type="project" value="InterPro"/>
</dbReference>
<evidence type="ECO:0000256" key="6">
    <source>
        <dbReference type="ARBA" id="ARBA00022741"/>
    </source>
</evidence>
<evidence type="ECO:0000256" key="2">
    <source>
        <dbReference type="ARBA" id="ARBA00006012"/>
    </source>
</evidence>
<dbReference type="CDD" id="cd03232">
    <property type="entry name" value="ABCG_PDR_domain2"/>
    <property type="match status" value="1"/>
</dbReference>
<evidence type="ECO:0000256" key="5">
    <source>
        <dbReference type="ARBA" id="ARBA00022737"/>
    </source>
</evidence>
<dbReference type="GO" id="GO:0016020">
    <property type="term" value="C:membrane"/>
    <property type="evidence" value="ECO:0007669"/>
    <property type="project" value="UniProtKB-SubCell"/>
</dbReference>
<keyword evidence="13" id="KW-1185">Reference proteome</keyword>
<evidence type="ECO:0000256" key="8">
    <source>
        <dbReference type="ARBA" id="ARBA00022989"/>
    </source>
</evidence>
<dbReference type="Pfam" id="PF01061">
    <property type="entry name" value="ABC2_membrane"/>
    <property type="match status" value="2"/>
</dbReference>